<protein>
    <submittedName>
        <fullName evidence="9">RagB/SusD family nutrient uptake outer membrane protein</fullName>
    </submittedName>
</protein>
<keyword evidence="3 6" id="KW-0732">Signal</keyword>
<feature type="domain" description="SusD-like N-terminal" evidence="8">
    <location>
        <begin position="47"/>
        <end position="246"/>
    </location>
</feature>
<evidence type="ECO:0000256" key="5">
    <source>
        <dbReference type="ARBA" id="ARBA00023237"/>
    </source>
</evidence>
<dbReference type="RefSeq" id="WP_377488093.1">
    <property type="nucleotide sequence ID" value="NZ_JBHUOX010000017.1"/>
</dbReference>
<dbReference type="InterPro" id="IPR011990">
    <property type="entry name" value="TPR-like_helical_dom_sf"/>
</dbReference>
<dbReference type="InterPro" id="IPR033985">
    <property type="entry name" value="SusD-like_N"/>
</dbReference>
<dbReference type="EMBL" id="JBHUOX010000017">
    <property type="protein sequence ID" value="MFD3002531.1"/>
    <property type="molecule type" value="Genomic_DNA"/>
</dbReference>
<dbReference type="Proteomes" id="UP001597641">
    <property type="component" value="Unassembled WGS sequence"/>
</dbReference>
<keyword evidence="10" id="KW-1185">Reference proteome</keyword>
<dbReference type="Pfam" id="PF14322">
    <property type="entry name" value="SusD-like_3"/>
    <property type="match status" value="1"/>
</dbReference>
<dbReference type="Pfam" id="PF07980">
    <property type="entry name" value="SusD_RagB"/>
    <property type="match status" value="1"/>
</dbReference>
<evidence type="ECO:0000259" key="8">
    <source>
        <dbReference type="Pfam" id="PF14322"/>
    </source>
</evidence>
<evidence type="ECO:0000256" key="2">
    <source>
        <dbReference type="ARBA" id="ARBA00006275"/>
    </source>
</evidence>
<name>A0ABW6BZY1_9BACT</name>
<comment type="similarity">
    <text evidence="2">Belongs to the SusD family.</text>
</comment>
<feature type="chain" id="PRO_5046873893" evidence="6">
    <location>
        <begin position="28"/>
        <end position="489"/>
    </location>
</feature>
<sequence length="489" mass="53393">MKNINIKARKHYLLRMAFLALPFTFVACDTDELLNPVPETSISDKNAFDTPERIQGQVNGLYDAVKNGQFYGGRLVVYNEIRGEEYINRLTNGVTGLQTWQQNVQSGTNEVQNLWGAAYAAINRINVFLQGLEDNKAKVDPALYEQFQAEAKFLRALSYHSLVTLYAKPFNADNGNSPGLPLRLQAETSTANNDLARSSVSQVYTQILKDLNEAEAGLPATYATPALNTTRAHKNTAIALKTRVHLHMGNYGKVMEEAQKIVSDAAPFTAPSGVAHTLQADVAVPFVNYTTTESVFSMPMSDLDAPGTQNQLGYYFNAAPVGNGEYYLNASGIVGDAAWPATDARKTNFVVTAGGNVYLAKFVKPAPFSDYVPVIRYSEVLLNYAEAAARTNNLVKAVALLSAVRHRSDATYIFPVDALLTQEGLVDAILKERRIELLGEGFRAMDITRTLQAFPEKTGSGISAPAVAPTSTDYVWPMPNSELATNKAL</sequence>
<gene>
    <name evidence="9" type="ORF">ACFS7Z_19320</name>
</gene>
<evidence type="ECO:0000256" key="4">
    <source>
        <dbReference type="ARBA" id="ARBA00023136"/>
    </source>
</evidence>
<evidence type="ECO:0000256" key="3">
    <source>
        <dbReference type="ARBA" id="ARBA00022729"/>
    </source>
</evidence>
<evidence type="ECO:0000259" key="7">
    <source>
        <dbReference type="Pfam" id="PF07980"/>
    </source>
</evidence>
<evidence type="ECO:0000256" key="6">
    <source>
        <dbReference type="SAM" id="SignalP"/>
    </source>
</evidence>
<feature type="signal peptide" evidence="6">
    <location>
        <begin position="1"/>
        <end position="27"/>
    </location>
</feature>
<comment type="caution">
    <text evidence="9">The sequence shown here is derived from an EMBL/GenBank/DDBJ whole genome shotgun (WGS) entry which is preliminary data.</text>
</comment>
<keyword evidence="4" id="KW-0472">Membrane</keyword>
<evidence type="ECO:0000256" key="1">
    <source>
        <dbReference type="ARBA" id="ARBA00004442"/>
    </source>
</evidence>
<feature type="domain" description="RagB/SusD" evidence="7">
    <location>
        <begin position="369"/>
        <end position="489"/>
    </location>
</feature>
<reference evidence="10" key="1">
    <citation type="journal article" date="2019" name="Int. J. Syst. Evol. Microbiol.">
        <title>The Global Catalogue of Microorganisms (GCM) 10K type strain sequencing project: providing services to taxonomists for standard genome sequencing and annotation.</title>
        <authorList>
            <consortium name="The Broad Institute Genomics Platform"/>
            <consortium name="The Broad Institute Genome Sequencing Center for Infectious Disease"/>
            <person name="Wu L."/>
            <person name="Ma J."/>
        </authorList>
    </citation>
    <scope>NUCLEOTIDE SEQUENCE [LARGE SCALE GENOMIC DNA]</scope>
    <source>
        <strain evidence="10">KCTC 23984</strain>
    </source>
</reference>
<dbReference type="InterPro" id="IPR012944">
    <property type="entry name" value="SusD_RagB_dom"/>
</dbReference>
<dbReference type="Gene3D" id="1.25.40.390">
    <property type="match status" value="1"/>
</dbReference>
<dbReference type="PROSITE" id="PS51257">
    <property type="entry name" value="PROKAR_LIPOPROTEIN"/>
    <property type="match status" value="1"/>
</dbReference>
<organism evidence="9 10">
    <name type="scientific">Pontibacter toksunensis</name>
    <dbReference type="NCBI Taxonomy" id="1332631"/>
    <lineage>
        <taxon>Bacteria</taxon>
        <taxon>Pseudomonadati</taxon>
        <taxon>Bacteroidota</taxon>
        <taxon>Cytophagia</taxon>
        <taxon>Cytophagales</taxon>
        <taxon>Hymenobacteraceae</taxon>
        <taxon>Pontibacter</taxon>
    </lineage>
</organism>
<keyword evidence="5" id="KW-0998">Cell outer membrane</keyword>
<accession>A0ABW6BZY1</accession>
<evidence type="ECO:0000313" key="9">
    <source>
        <dbReference type="EMBL" id="MFD3002531.1"/>
    </source>
</evidence>
<proteinExistence type="inferred from homology"/>
<comment type="subcellular location">
    <subcellularLocation>
        <location evidence="1">Cell outer membrane</location>
    </subcellularLocation>
</comment>
<dbReference type="CDD" id="cd08977">
    <property type="entry name" value="SusD"/>
    <property type="match status" value="1"/>
</dbReference>
<dbReference type="SUPFAM" id="SSF48452">
    <property type="entry name" value="TPR-like"/>
    <property type="match status" value="1"/>
</dbReference>
<evidence type="ECO:0000313" key="10">
    <source>
        <dbReference type="Proteomes" id="UP001597641"/>
    </source>
</evidence>